<sequence length="230" mass="25165">MTDVSDDSTKEYTLSLQEARQLADAAASSLSDRIQIAALTRKSKLPFKVLSLREVLLHRVSSLATSAVDHFERSQDIPAVVLTRAVVETVAVAFALHERISRFLEAKNTADLDGFLMRALLGGRNQPGKPSATNVLTLVDRVDKTFPGFRSMYDDLCEYTHPNWAGTLGSFGKIDKEALELKLGPNKRSAAGTIGVATLSGALAIFHHFYNDSADLVRQLNDYFEQGGSH</sequence>
<comment type="caution">
    <text evidence="1">The sequence shown here is derived from an EMBL/GenBank/DDBJ whole genome shotgun (WGS) entry which is preliminary data.</text>
</comment>
<evidence type="ECO:0000313" key="1">
    <source>
        <dbReference type="EMBL" id="MBI3630896.1"/>
    </source>
</evidence>
<reference evidence="1" key="1">
    <citation type="submission" date="2020-07" db="EMBL/GenBank/DDBJ databases">
        <title>Huge and variable diversity of episymbiotic CPR bacteria and DPANN archaea in groundwater ecosystems.</title>
        <authorList>
            <person name="He C.Y."/>
            <person name="Keren R."/>
            <person name="Whittaker M."/>
            <person name="Farag I.F."/>
            <person name="Doudna J."/>
            <person name="Cate J.H.D."/>
            <person name="Banfield J.F."/>
        </authorList>
    </citation>
    <scope>NUCLEOTIDE SEQUENCE</scope>
    <source>
        <strain evidence="1">NC_groundwater_973_Pr1_S-0.2um_54_13</strain>
    </source>
</reference>
<gene>
    <name evidence="1" type="ORF">HY221_00985</name>
</gene>
<dbReference type="EMBL" id="JACQCR010000022">
    <property type="protein sequence ID" value="MBI3630896.1"/>
    <property type="molecule type" value="Genomic_DNA"/>
</dbReference>
<name>A0A932VS78_9BACT</name>
<dbReference type="Proteomes" id="UP000753196">
    <property type="component" value="Unassembled WGS sequence"/>
</dbReference>
<dbReference type="AlphaFoldDB" id="A0A932VS78"/>
<proteinExistence type="predicted"/>
<protein>
    <submittedName>
        <fullName evidence="1">Uncharacterized protein</fullName>
    </submittedName>
</protein>
<organism evidence="1 2">
    <name type="scientific">Candidatus Sungiibacteriota bacterium</name>
    <dbReference type="NCBI Taxonomy" id="2750080"/>
    <lineage>
        <taxon>Bacteria</taxon>
        <taxon>Candidatus Sungiibacteriota</taxon>
    </lineage>
</organism>
<accession>A0A932VS78</accession>
<evidence type="ECO:0000313" key="2">
    <source>
        <dbReference type="Proteomes" id="UP000753196"/>
    </source>
</evidence>